<protein>
    <submittedName>
        <fullName evidence="1">Uncharacterized protein</fullName>
    </submittedName>
</protein>
<evidence type="ECO:0000313" key="1">
    <source>
        <dbReference type="EMBL" id="MBX53415.1"/>
    </source>
</evidence>
<organism evidence="1">
    <name type="scientific">Rhizophora mucronata</name>
    <name type="common">Asiatic mangrove</name>
    <dbReference type="NCBI Taxonomy" id="61149"/>
    <lineage>
        <taxon>Eukaryota</taxon>
        <taxon>Viridiplantae</taxon>
        <taxon>Streptophyta</taxon>
        <taxon>Embryophyta</taxon>
        <taxon>Tracheophyta</taxon>
        <taxon>Spermatophyta</taxon>
        <taxon>Magnoliopsida</taxon>
        <taxon>eudicotyledons</taxon>
        <taxon>Gunneridae</taxon>
        <taxon>Pentapetalae</taxon>
        <taxon>rosids</taxon>
        <taxon>fabids</taxon>
        <taxon>Malpighiales</taxon>
        <taxon>Rhizophoraceae</taxon>
        <taxon>Rhizophora</taxon>
    </lineage>
</organism>
<proteinExistence type="predicted"/>
<dbReference type="EMBL" id="GGEC01072931">
    <property type="protein sequence ID" value="MBX53415.1"/>
    <property type="molecule type" value="Transcribed_RNA"/>
</dbReference>
<dbReference type="AlphaFoldDB" id="A0A2P2PFA9"/>
<name>A0A2P2PFA9_RHIMU</name>
<reference evidence="1" key="1">
    <citation type="submission" date="2018-02" db="EMBL/GenBank/DDBJ databases">
        <title>Rhizophora mucronata_Transcriptome.</title>
        <authorList>
            <person name="Meera S.P."/>
            <person name="Sreeshan A."/>
            <person name="Augustine A."/>
        </authorList>
    </citation>
    <scope>NUCLEOTIDE SEQUENCE</scope>
    <source>
        <tissue evidence="1">Leaf</tissue>
    </source>
</reference>
<accession>A0A2P2PFA9</accession>
<sequence length="41" mass="4695">MRTIEVQHFTLGFWCLIITKHDVALESSKIYVESLAEVAES</sequence>